<dbReference type="EMBL" id="CAJNOM010000120">
    <property type="protein sequence ID" value="CAF1088069.1"/>
    <property type="molecule type" value="Genomic_DNA"/>
</dbReference>
<dbReference type="CDD" id="cd01040">
    <property type="entry name" value="Mb-like"/>
    <property type="match status" value="1"/>
</dbReference>
<keyword evidence="2 5" id="KW-0349">Heme</keyword>
<dbReference type="AlphaFoldDB" id="A0A813QY86"/>
<evidence type="ECO:0000313" key="7">
    <source>
        <dbReference type="EMBL" id="CAF0772767.1"/>
    </source>
</evidence>
<keyword evidence="4" id="KW-0408">Iron</keyword>
<keyword evidence="1 5" id="KW-0813">Transport</keyword>
<keyword evidence="5" id="KW-0561">Oxygen transport</keyword>
<dbReference type="GO" id="GO:0019825">
    <property type="term" value="F:oxygen binding"/>
    <property type="evidence" value="ECO:0007669"/>
    <property type="project" value="InterPro"/>
</dbReference>
<protein>
    <recommendedName>
        <fullName evidence="6">Globin domain-containing protein</fullName>
    </recommendedName>
</protein>
<evidence type="ECO:0000256" key="5">
    <source>
        <dbReference type="RuleBase" id="RU000356"/>
    </source>
</evidence>
<accession>A0A813QY86</accession>
<dbReference type="SUPFAM" id="SSF46458">
    <property type="entry name" value="Globin-like"/>
    <property type="match status" value="1"/>
</dbReference>
<evidence type="ECO:0000256" key="3">
    <source>
        <dbReference type="ARBA" id="ARBA00022723"/>
    </source>
</evidence>
<feature type="domain" description="Globin" evidence="6">
    <location>
        <begin position="17"/>
        <end position="164"/>
    </location>
</feature>
<evidence type="ECO:0000259" key="6">
    <source>
        <dbReference type="PROSITE" id="PS01033"/>
    </source>
</evidence>
<comment type="similarity">
    <text evidence="5">Belongs to the globin family.</text>
</comment>
<evidence type="ECO:0000313" key="8">
    <source>
        <dbReference type="EMBL" id="CAF1088069.1"/>
    </source>
</evidence>
<evidence type="ECO:0000256" key="1">
    <source>
        <dbReference type="ARBA" id="ARBA00022448"/>
    </source>
</evidence>
<evidence type="ECO:0000313" key="9">
    <source>
        <dbReference type="Proteomes" id="UP000663832"/>
    </source>
</evidence>
<evidence type="ECO:0000256" key="2">
    <source>
        <dbReference type="ARBA" id="ARBA00022617"/>
    </source>
</evidence>
<keyword evidence="3" id="KW-0479">Metal-binding</keyword>
<evidence type="ECO:0000256" key="4">
    <source>
        <dbReference type="ARBA" id="ARBA00023004"/>
    </source>
</evidence>
<keyword evidence="9" id="KW-1185">Reference proteome</keyword>
<dbReference type="GO" id="GO:0005344">
    <property type="term" value="F:oxygen carrier activity"/>
    <property type="evidence" value="ECO:0007669"/>
    <property type="project" value="UniProtKB-KW"/>
</dbReference>
<dbReference type="InterPro" id="IPR044399">
    <property type="entry name" value="Mb-like_M"/>
</dbReference>
<name>A0A813QY86_9BILA</name>
<dbReference type="Proteomes" id="UP000663877">
    <property type="component" value="Unassembled WGS sequence"/>
</dbReference>
<organism evidence="7 10">
    <name type="scientific">Adineta steineri</name>
    <dbReference type="NCBI Taxonomy" id="433720"/>
    <lineage>
        <taxon>Eukaryota</taxon>
        <taxon>Metazoa</taxon>
        <taxon>Spiralia</taxon>
        <taxon>Gnathifera</taxon>
        <taxon>Rotifera</taxon>
        <taxon>Eurotatoria</taxon>
        <taxon>Bdelloidea</taxon>
        <taxon>Adinetida</taxon>
        <taxon>Adinetidae</taxon>
        <taxon>Adineta</taxon>
    </lineage>
</organism>
<proteinExistence type="inferred from homology"/>
<dbReference type="GO" id="GO:0020037">
    <property type="term" value="F:heme binding"/>
    <property type="evidence" value="ECO:0007669"/>
    <property type="project" value="InterPro"/>
</dbReference>
<gene>
    <name evidence="7" type="ORF">BJG266_LOCUS3669</name>
    <name evidence="8" type="ORF">QVE165_LOCUS19606</name>
</gene>
<dbReference type="Proteomes" id="UP000663832">
    <property type="component" value="Unassembled WGS sequence"/>
</dbReference>
<dbReference type="Pfam" id="PF00042">
    <property type="entry name" value="Globin"/>
    <property type="match status" value="1"/>
</dbReference>
<comment type="caution">
    <text evidence="7">The sequence shown here is derived from an EMBL/GenBank/DDBJ whole genome shotgun (WGS) entry which is preliminary data.</text>
</comment>
<dbReference type="InterPro" id="IPR000971">
    <property type="entry name" value="Globin"/>
</dbReference>
<dbReference type="InterPro" id="IPR009050">
    <property type="entry name" value="Globin-like_sf"/>
</dbReference>
<dbReference type="InterPro" id="IPR012292">
    <property type="entry name" value="Globin/Proto"/>
</dbReference>
<dbReference type="GO" id="GO:0046872">
    <property type="term" value="F:metal ion binding"/>
    <property type="evidence" value="ECO:0007669"/>
    <property type="project" value="UniProtKB-KW"/>
</dbReference>
<dbReference type="OrthoDB" id="9995648at2759"/>
<dbReference type="Gene3D" id="1.10.490.10">
    <property type="entry name" value="Globins"/>
    <property type="match status" value="1"/>
</dbReference>
<dbReference type="PROSITE" id="PS01033">
    <property type="entry name" value="GLOBIN"/>
    <property type="match status" value="1"/>
</dbReference>
<dbReference type="EMBL" id="CAJNOI010000008">
    <property type="protein sequence ID" value="CAF0772767.1"/>
    <property type="molecule type" value="Genomic_DNA"/>
</dbReference>
<reference evidence="7" key="1">
    <citation type="submission" date="2021-02" db="EMBL/GenBank/DDBJ databases">
        <authorList>
            <person name="Nowell W R."/>
        </authorList>
    </citation>
    <scope>NUCLEOTIDE SEQUENCE</scope>
</reference>
<sequence>MGCGSSNATSTTEPNNNITEFAVYAGQVKQTWPDIKNIDKLGAKTFAYLLHKYPEFKTFYHIPEAYKTEADLLNADEVKEPGERFIAWYSDIIENSDTKFEEKLREHAIELNNQGVRATQVKNYGDSLIHVISYELKNGLTVEEKRAWQLFCTQVSSGLAMELAKFPRKSIV</sequence>
<evidence type="ECO:0000313" key="10">
    <source>
        <dbReference type="Proteomes" id="UP000663877"/>
    </source>
</evidence>